<accession>A0ABW7YWS2</accession>
<evidence type="ECO:0008006" key="3">
    <source>
        <dbReference type="Google" id="ProtNLM"/>
    </source>
</evidence>
<comment type="caution">
    <text evidence="1">The sequence shown here is derived from an EMBL/GenBank/DDBJ whole genome shotgun (WGS) entry which is preliminary data.</text>
</comment>
<dbReference type="EMBL" id="JBITGY010000006">
    <property type="protein sequence ID" value="MFI6500356.1"/>
    <property type="molecule type" value="Genomic_DNA"/>
</dbReference>
<dbReference type="InterPro" id="IPR036894">
    <property type="entry name" value="YbaB-like_sf"/>
</dbReference>
<dbReference type="RefSeq" id="WP_397084210.1">
    <property type="nucleotide sequence ID" value="NZ_JBITGY010000006.1"/>
</dbReference>
<evidence type="ECO:0000313" key="1">
    <source>
        <dbReference type="EMBL" id="MFI6500356.1"/>
    </source>
</evidence>
<name>A0ABW7YWS2_9ACTN</name>
<evidence type="ECO:0000313" key="2">
    <source>
        <dbReference type="Proteomes" id="UP001612741"/>
    </source>
</evidence>
<protein>
    <recommendedName>
        <fullName evidence="3">YbaB/EbfC family DNA-binding protein</fullName>
    </recommendedName>
</protein>
<sequence>MDDMHLMQARLDELIAAGERAETLVEEWNTRRHTAGADHGRIVAVTDALGTLVSLDISPLSRRNLDAVQMADALMKAISGAEEAAAAAHADLMDGLRS</sequence>
<dbReference type="SUPFAM" id="SSF82607">
    <property type="entry name" value="YbaB-like"/>
    <property type="match status" value="1"/>
</dbReference>
<keyword evidence="2" id="KW-1185">Reference proteome</keyword>
<proteinExistence type="predicted"/>
<dbReference type="Proteomes" id="UP001612741">
    <property type="component" value="Unassembled WGS sequence"/>
</dbReference>
<organism evidence="1 2">
    <name type="scientific">Nonomuraea typhae</name>
    <dbReference type="NCBI Taxonomy" id="2603600"/>
    <lineage>
        <taxon>Bacteria</taxon>
        <taxon>Bacillati</taxon>
        <taxon>Actinomycetota</taxon>
        <taxon>Actinomycetes</taxon>
        <taxon>Streptosporangiales</taxon>
        <taxon>Streptosporangiaceae</taxon>
        <taxon>Nonomuraea</taxon>
    </lineage>
</organism>
<gene>
    <name evidence="1" type="ORF">ACIBG2_23460</name>
</gene>
<dbReference type="Gene3D" id="3.30.1310.10">
    <property type="entry name" value="Nucleoid-associated protein YbaB-like domain"/>
    <property type="match status" value="1"/>
</dbReference>
<reference evidence="1 2" key="1">
    <citation type="submission" date="2024-10" db="EMBL/GenBank/DDBJ databases">
        <title>The Natural Products Discovery Center: Release of the First 8490 Sequenced Strains for Exploring Actinobacteria Biosynthetic Diversity.</title>
        <authorList>
            <person name="Kalkreuter E."/>
            <person name="Kautsar S.A."/>
            <person name="Yang D."/>
            <person name="Bader C.D."/>
            <person name="Teijaro C.N."/>
            <person name="Fluegel L."/>
            <person name="Davis C.M."/>
            <person name="Simpson J.R."/>
            <person name="Lauterbach L."/>
            <person name="Steele A.D."/>
            <person name="Gui C."/>
            <person name="Meng S."/>
            <person name="Li G."/>
            <person name="Viehrig K."/>
            <person name="Ye F."/>
            <person name="Su P."/>
            <person name="Kiefer A.F."/>
            <person name="Nichols A."/>
            <person name="Cepeda A.J."/>
            <person name="Yan W."/>
            <person name="Fan B."/>
            <person name="Jiang Y."/>
            <person name="Adhikari A."/>
            <person name="Zheng C.-J."/>
            <person name="Schuster L."/>
            <person name="Cowan T.M."/>
            <person name="Smanski M.J."/>
            <person name="Chevrette M.G."/>
            <person name="De Carvalho L.P.S."/>
            <person name="Shen B."/>
        </authorList>
    </citation>
    <scope>NUCLEOTIDE SEQUENCE [LARGE SCALE GENOMIC DNA]</scope>
    <source>
        <strain evidence="1 2">NPDC050545</strain>
    </source>
</reference>